<evidence type="ECO:0000313" key="3">
    <source>
        <dbReference type="Proteomes" id="UP000191144"/>
    </source>
</evidence>
<proteinExistence type="predicted"/>
<dbReference type="OrthoDB" id="10583801at2759"/>
<evidence type="ECO:0000313" key="2">
    <source>
        <dbReference type="EMBL" id="SCU94175.1"/>
    </source>
</evidence>
<reference evidence="3" key="1">
    <citation type="submission" date="2016-03" db="EMBL/GenBank/DDBJ databases">
        <authorList>
            <person name="Devillers Hugo."/>
        </authorList>
    </citation>
    <scope>NUCLEOTIDE SEQUENCE [LARGE SCALE GENOMIC DNA]</scope>
</reference>
<evidence type="ECO:0000256" key="1">
    <source>
        <dbReference type="SAM" id="MobiDB-lite"/>
    </source>
</evidence>
<organism evidence="2 3">
    <name type="scientific">Lachancea meyersii CBS 8951</name>
    <dbReference type="NCBI Taxonomy" id="1266667"/>
    <lineage>
        <taxon>Eukaryota</taxon>
        <taxon>Fungi</taxon>
        <taxon>Dikarya</taxon>
        <taxon>Ascomycota</taxon>
        <taxon>Saccharomycotina</taxon>
        <taxon>Saccharomycetes</taxon>
        <taxon>Saccharomycetales</taxon>
        <taxon>Saccharomycetaceae</taxon>
        <taxon>Lachancea</taxon>
    </lineage>
</organism>
<protein>
    <submittedName>
        <fullName evidence="2">LAME_0F06436g1_1</fullName>
    </submittedName>
</protein>
<name>A0A1G4JTH8_9SACH</name>
<feature type="compositionally biased region" description="Polar residues" evidence="1">
    <location>
        <begin position="126"/>
        <end position="141"/>
    </location>
</feature>
<dbReference type="AlphaFoldDB" id="A0A1G4JTH8"/>
<feature type="region of interest" description="Disordered" evidence="1">
    <location>
        <begin position="122"/>
        <end position="141"/>
    </location>
</feature>
<keyword evidence="3" id="KW-1185">Reference proteome</keyword>
<sequence>MTTQLAASFAREADEYVSRMRFRRRLRAWLSESNTWLGCLDTEKRSTQEYSYDTEQLDFLLLLNGLKRESISSAESCASPAFTEASQGSTDVKSNESKPQASKRRFFELGRRLRSALRRSCRSKTRLSSQNNASSTTKDNYSCSVTLPEIKDGERPLSLHSSRESYLAPSTNVLNVLKKLHPTVSEKSAY</sequence>
<dbReference type="EMBL" id="LT598477">
    <property type="protein sequence ID" value="SCU94175.1"/>
    <property type="molecule type" value="Genomic_DNA"/>
</dbReference>
<gene>
    <name evidence="2" type="ORF">LAME_0F06436G</name>
</gene>
<dbReference type="Proteomes" id="UP000191144">
    <property type="component" value="Chromosome F"/>
</dbReference>
<accession>A0A1G4JTH8</accession>